<name>A0A840NY91_9ACTN</name>
<keyword evidence="3" id="KW-1185">Reference proteome</keyword>
<dbReference type="InterPro" id="IPR036390">
    <property type="entry name" value="WH_DNA-bd_sf"/>
</dbReference>
<reference evidence="2 3" key="1">
    <citation type="submission" date="2020-08" db="EMBL/GenBank/DDBJ databases">
        <title>Genomic Encyclopedia of Type Strains, Phase IV (KMG-IV): sequencing the most valuable type-strain genomes for metagenomic binning, comparative biology and taxonomic classification.</title>
        <authorList>
            <person name="Goeker M."/>
        </authorList>
    </citation>
    <scope>NUCLEOTIDE SEQUENCE [LARGE SCALE GENOMIC DNA]</scope>
    <source>
        <strain evidence="2 3">DSM 45615</strain>
    </source>
</reference>
<evidence type="ECO:0000313" key="3">
    <source>
        <dbReference type="Proteomes" id="UP000578449"/>
    </source>
</evidence>
<sequence>MERDHDPTGWTFLTRHARALILIHRDPHIRIRDLATAMGTTERTAQNIVADLTADGYLTRLRTGRRTTYLIDSTKSLRYPPAAPLPVSVLLEVLAASAPQAITPAARPSAPML</sequence>
<proteinExistence type="predicted"/>
<dbReference type="RefSeq" id="WP_185047520.1">
    <property type="nucleotide sequence ID" value="NZ_BAABIX010000006.1"/>
</dbReference>
<dbReference type="InterPro" id="IPR000835">
    <property type="entry name" value="HTH_MarR-typ"/>
</dbReference>
<accession>A0A840NY91</accession>
<dbReference type="AlphaFoldDB" id="A0A840NY91"/>
<protein>
    <submittedName>
        <fullName evidence="2">DNA-binding Lrp family transcriptional regulator</fullName>
    </submittedName>
</protein>
<dbReference type="Pfam" id="PF12802">
    <property type="entry name" value="MarR_2"/>
    <property type="match status" value="1"/>
</dbReference>
<dbReference type="Proteomes" id="UP000578449">
    <property type="component" value="Unassembled WGS sequence"/>
</dbReference>
<dbReference type="EMBL" id="JACHGN010000001">
    <property type="protein sequence ID" value="MBB5130663.1"/>
    <property type="molecule type" value="Genomic_DNA"/>
</dbReference>
<dbReference type="GO" id="GO:0003700">
    <property type="term" value="F:DNA-binding transcription factor activity"/>
    <property type="evidence" value="ECO:0007669"/>
    <property type="project" value="InterPro"/>
</dbReference>
<dbReference type="InterPro" id="IPR036388">
    <property type="entry name" value="WH-like_DNA-bd_sf"/>
</dbReference>
<organism evidence="2 3">
    <name type="scientific">Thermocatellispora tengchongensis</name>
    <dbReference type="NCBI Taxonomy" id="1073253"/>
    <lineage>
        <taxon>Bacteria</taxon>
        <taxon>Bacillati</taxon>
        <taxon>Actinomycetota</taxon>
        <taxon>Actinomycetes</taxon>
        <taxon>Streptosporangiales</taxon>
        <taxon>Streptosporangiaceae</taxon>
        <taxon>Thermocatellispora</taxon>
    </lineage>
</organism>
<evidence type="ECO:0000259" key="1">
    <source>
        <dbReference type="Pfam" id="PF12802"/>
    </source>
</evidence>
<keyword evidence="2" id="KW-0238">DNA-binding</keyword>
<dbReference type="SUPFAM" id="SSF46785">
    <property type="entry name" value="Winged helix' DNA-binding domain"/>
    <property type="match status" value="1"/>
</dbReference>
<evidence type="ECO:0000313" key="2">
    <source>
        <dbReference type="EMBL" id="MBB5130663.1"/>
    </source>
</evidence>
<dbReference type="GO" id="GO:0003677">
    <property type="term" value="F:DNA binding"/>
    <property type="evidence" value="ECO:0007669"/>
    <property type="project" value="UniProtKB-KW"/>
</dbReference>
<gene>
    <name evidence="2" type="ORF">HNP84_000351</name>
</gene>
<comment type="caution">
    <text evidence="2">The sequence shown here is derived from an EMBL/GenBank/DDBJ whole genome shotgun (WGS) entry which is preliminary data.</text>
</comment>
<feature type="domain" description="HTH marR-type" evidence="1">
    <location>
        <begin position="15"/>
        <end position="63"/>
    </location>
</feature>
<dbReference type="Gene3D" id="1.10.10.10">
    <property type="entry name" value="Winged helix-like DNA-binding domain superfamily/Winged helix DNA-binding domain"/>
    <property type="match status" value="1"/>
</dbReference>